<feature type="transmembrane region" description="Helical" evidence="2">
    <location>
        <begin position="41"/>
        <end position="62"/>
    </location>
</feature>
<dbReference type="Pfam" id="PF24357">
    <property type="entry name" value="TMD0_ABC"/>
    <property type="match status" value="1"/>
</dbReference>
<comment type="subcellular location">
    <subcellularLocation>
        <location evidence="1">Membrane</location>
        <topology evidence="1">Multi-pass membrane protein</topology>
    </subcellularLocation>
</comment>
<organism evidence="4 5">
    <name type="scientific">Callosobruchus maculatus</name>
    <name type="common">Southern cowpea weevil</name>
    <name type="synonym">Pulse bruchid</name>
    <dbReference type="NCBI Taxonomy" id="64391"/>
    <lineage>
        <taxon>Eukaryota</taxon>
        <taxon>Metazoa</taxon>
        <taxon>Ecdysozoa</taxon>
        <taxon>Arthropoda</taxon>
        <taxon>Hexapoda</taxon>
        <taxon>Insecta</taxon>
        <taxon>Pterygota</taxon>
        <taxon>Neoptera</taxon>
        <taxon>Endopterygota</taxon>
        <taxon>Coleoptera</taxon>
        <taxon>Polyphaga</taxon>
        <taxon>Cucujiformia</taxon>
        <taxon>Chrysomeloidea</taxon>
        <taxon>Chrysomelidae</taxon>
        <taxon>Bruchinae</taxon>
        <taxon>Bruchini</taxon>
        <taxon>Callosobruchus</taxon>
    </lineage>
</organism>
<keyword evidence="5" id="KW-1185">Reference proteome</keyword>
<gene>
    <name evidence="4" type="ORF">CALMAC_LOCUS4581</name>
</gene>
<evidence type="ECO:0000256" key="1">
    <source>
        <dbReference type="ARBA" id="ARBA00004141"/>
    </source>
</evidence>
<evidence type="ECO:0000313" key="4">
    <source>
        <dbReference type="EMBL" id="VEN40411.1"/>
    </source>
</evidence>
<reference evidence="4 5" key="1">
    <citation type="submission" date="2019-01" db="EMBL/GenBank/DDBJ databases">
        <authorList>
            <person name="Sayadi A."/>
        </authorList>
    </citation>
    <scope>NUCLEOTIDE SEQUENCE [LARGE SCALE GENOMIC DNA]</scope>
</reference>
<name>A0A653BYV3_CALMS</name>
<feature type="transmembrane region" description="Helical" evidence="2">
    <location>
        <begin position="74"/>
        <end position="97"/>
    </location>
</feature>
<dbReference type="EMBL" id="CAACVG010006533">
    <property type="protein sequence ID" value="VEN40411.1"/>
    <property type="molecule type" value="Genomic_DNA"/>
</dbReference>
<dbReference type="AlphaFoldDB" id="A0A653BYV3"/>
<keyword evidence="2" id="KW-0472">Membrane</keyword>
<feature type="domain" description="ABC transporter TMD0" evidence="3">
    <location>
        <begin position="28"/>
        <end position="125"/>
    </location>
</feature>
<keyword evidence="2" id="KW-0812">Transmembrane</keyword>
<accession>A0A653BYV3</accession>
<dbReference type="Proteomes" id="UP000410492">
    <property type="component" value="Unassembled WGS sequence"/>
</dbReference>
<evidence type="ECO:0000259" key="3">
    <source>
        <dbReference type="Pfam" id="PF24357"/>
    </source>
</evidence>
<dbReference type="GO" id="GO:0016020">
    <property type="term" value="C:membrane"/>
    <property type="evidence" value="ECO:0007669"/>
    <property type="project" value="UniProtKB-SubCell"/>
</dbReference>
<evidence type="ECO:0000313" key="5">
    <source>
        <dbReference type="Proteomes" id="UP000410492"/>
    </source>
</evidence>
<sequence length="151" mass="17133">MANSTSVSVTLDDFCGTPFWNWSLSWNTTDPDVTRCFEKTVLVWIPCFFLWTFSALEVYYIISSKKRNVPWNWLNITKLTIILALIVLTLVDLVTAFKSAASSDSVVYSVDIYSPLIKIFTFVSIIGDVGIYLLVHVPLTLCVVFDLKLTF</sequence>
<proteinExistence type="predicted"/>
<dbReference type="OrthoDB" id="6500128at2759"/>
<evidence type="ECO:0000256" key="2">
    <source>
        <dbReference type="SAM" id="Phobius"/>
    </source>
</evidence>
<protein>
    <recommendedName>
        <fullName evidence="3">ABC transporter TMD0 domain-containing protein</fullName>
    </recommendedName>
</protein>
<feature type="transmembrane region" description="Helical" evidence="2">
    <location>
        <begin position="117"/>
        <end position="145"/>
    </location>
</feature>
<keyword evidence="2" id="KW-1133">Transmembrane helix</keyword>
<dbReference type="InterPro" id="IPR056227">
    <property type="entry name" value="TMD0_ABC"/>
</dbReference>